<dbReference type="InParanoid" id="E3MBP7"/>
<gene>
    <name evidence="3" type="ORF">CRE_16080</name>
</gene>
<reference evidence="3" key="1">
    <citation type="submission" date="2007-07" db="EMBL/GenBank/DDBJ databases">
        <title>PCAP assembly of the Caenorhabditis remanei genome.</title>
        <authorList>
            <consortium name="The Caenorhabditis remanei Sequencing Consortium"/>
            <person name="Wilson R.K."/>
        </authorList>
    </citation>
    <scope>NUCLEOTIDE SEQUENCE [LARGE SCALE GENOMIC DNA]</scope>
    <source>
        <strain evidence="3">PB4641</strain>
    </source>
</reference>
<keyword evidence="1" id="KW-0694">RNA-binding</keyword>
<dbReference type="InterPro" id="IPR012677">
    <property type="entry name" value="Nucleotide-bd_a/b_plait_sf"/>
</dbReference>
<proteinExistence type="predicted"/>
<dbReference type="HOGENOM" id="CLU_1697153_0_0_1"/>
<dbReference type="Proteomes" id="UP000008281">
    <property type="component" value="Unassembled WGS sequence"/>
</dbReference>
<organism evidence="4">
    <name type="scientific">Caenorhabditis remanei</name>
    <name type="common">Caenorhabditis vulgaris</name>
    <dbReference type="NCBI Taxonomy" id="31234"/>
    <lineage>
        <taxon>Eukaryota</taxon>
        <taxon>Metazoa</taxon>
        <taxon>Ecdysozoa</taxon>
        <taxon>Nematoda</taxon>
        <taxon>Chromadorea</taxon>
        <taxon>Rhabditida</taxon>
        <taxon>Rhabditina</taxon>
        <taxon>Rhabditomorpha</taxon>
        <taxon>Rhabditoidea</taxon>
        <taxon>Rhabditidae</taxon>
        <taxon>Peloderinae</taxon>
        <taxon>Caenorhabditis</taxon>
    </lineage>
</organism>
<dbReference type="EMBL" id="DS268433">
    <property type="protein sequence ID" value="EFO97903.1"/>
    <property type="molecule type" value="Genomic_DNA"/>
</dbReference>
<dbReference type="SUPFAM" id="SSF54928">
    <property type="entry name" value="RNA-binding domain, RBD"/>
    <property type="match status" value="2"/>
</dbReference>
<dbReference type="AlphaFoldDB" id="E3MBP7"/>
<dbReference type="InterPro" id="IPR035979">
    <property type="entry name" value="RBD_domain_sf"/>
</dbReference>
<keyword evidence="4" id="KW-1185">Reference proteome</keyword>
<dbReference type="eggNOG" id="KOG0107">
    <property type="taxonomic scope" value="Eukaryota"/>
</dbReference>
<dbReference type="InterPro" id="IPR000504">
    <property type="entry name" value="RRM_dom"/>
</dbReference>
<evidence type="ECO:0000259" key="2">
    <source>
        <dbReference type="PROSITE" id="PS50102"/>
    </source>
</evidence>
<dbReference type="GO" id="GO:0003723">
    <property type="term" value="F:RNA binding"/>
    <property type="evidence" value="ECO:0007669"/>
    <property type="project" value="UniProtKB-UniRule"/>
</dbReference>
<dbReference type="PANTHER" id="PTHR23147">
    <property type="entry name" value="SERINE/ARGININE RICH SPLICING FACTOR"/>
    <property type="match status" value="1"/>
</dbReference>
<protein>
    <recommendedName>
        <fullName evidence="2">RRM domain-containing protein</fullName>
    </recommendedName>
</protein>
<dbReference type="STRING" id="31234.E3MBP7"/>
<dbReference type="Pfam" id="PF00076">
    <property type="entry name" value="RRM_1"/>
    <property type="match status" value="2"/>
</dbReference>
<evidence type="ECO:0000313" key="3">
    <source>
        <dbReference type="EMBL" id="EFO97903.1"/>
    </source>
</evidence>
<evidence type="ECO:0000256" key="1">
    <source>
        <dbReference type="PROSITE-ProRule" id="PRU00176"/>
    </source>
</evidence>
<dbReference type="PROSITE" id="PS50102">
    <property type="entry name" value="RRM"/>
    <property type="match status" value="2"/>
</dbReference>
<accession>E3MBP7</accession>
<evidence type="ECO:0000313" key="4">
    <source>
        <dbReference type="Proteomes" id="UP000008281"/>
    </source>
</evidence>
<dbReference type="InterPro" id="IPR050907">
    <property type="entry name" value="SRSF"/>
</dbReference>
<feature type="domain" description="RRM" evidence="2">
    <location>
        <begin position="70"/>
        <end position="129"/>
    </location>
</feature>
<dbReference type="OrthoDB" id="5970at2759"/>
<sequence length="155" mass="18039">MGPINNIWLAKRPPGFAFVTFKRTVHAYDAVKYLNGTKICNLEAKVEMCEVDFKEDLKRRTEENKKKLINQLHDVFSVMGPIKNIWLAKRPPGFAFVTFKKTVHAYDAVKYLNGTKICNLEAKVEMCEVDFKEDLKRRTEENRKKLINSNVQKTN</sequence>
<name>E3MBP7_CAERE</name>
<feature type="domain" description="RRM" evidence="2">
    <location>
        <begin position="1"/>
        <end position="51"/>
    </location>
</feature>
<dbReference type="Gene3D" id="3.30.70.330">
    <property type="match status" value="2"/>
</dbReference>